<dbReference type="GO" id="GO:0005829">
    <property type="term" value="C:cytosol"/>
    <property type="evidence" value="ECO:0007669"/>
    <property type="project" value="TreeGrafter"/>
</dbReference>
<keyword evidence="5 8" id="KW-0378">Hydrolase</keyword>
<dbReference type="InterPro" id="IPR006680">
    <property type="entry name" value="Amidohydro-rel"/>
</dbReference>
<evidence type="ECO:0000256" key="2">
    <source>
        <dbReference type="ARBA" id="ARBA00006745"/>
    </source>
</evidence>
<dbReference type="AlphaFoldDB" id="D7BFX0"/>
<evidence type="ECO:0000256" key="6">
    <source>
        <dbReference type="ARBA" id="ARBA00022833"/>
    </source>
</evidence>
<evidence type="ECO:0000256" key="3">
    <source>
        <dbReference type="ARBA" id="ARBA00012781"/>
    </source>
</evidence>
<dbReference type="SUPFAM" id="SSF51338">
    <property type="entry name" value="Composite domain of metallo-dependent hydrolases"/>
    <property type="match status" value="1"/>
</dbReference>
<comment type="function">
    <text evidence="8">Catalyzes the hydrolytic deamination of guanine, producing xanthine and ammonia.</text>
</comment>
<evidence type="ECO:0000256" key="5">
    <source>
        <dbReference type="ARBA" id="ARBA00022801"/>
    </source>
</evidence>
<dbReference type="UniPathway" id="UPA00603">
    <property type="reaction ID" value="UER00660"/>
</dbReference>
<dbReference type="KEGG" id="msv:Mesil_1795"/>
<evidence type="ECO:0000256" key="4">
    <source>
        <dbReference type="ARBA" id="ARBA00022723"/>
    </source>
</evidence>
<proteinExistence type="inferred from homology"/>
<dbReference type="Pfam" id="PF01979">
    <property type="entry name" value="Amidohydro_1"/>
    <property type="match status" value="1"/>
</dbReference>
<keyword evidence="12" id="KW-1185">Reference proteome</keyword>
<dbReference type="EMBL" id="CP002042">
    <property type="protein sequence ID" value="ADH63673.1"/>
    <property type="molecule type" value="Genomic_DNA"/>
</dbReference>
<comment type="catalytic activity">
    <reaction evidence="8">
        <text>guanine + H2O + H(+) = xanthine + NH4(+)</text>
        <dbReference type="Rhea" id="RHEA:14665"/>
        <dbReference type="ChEBI" id="CHEBI:15377"/>
        <dbReference type="ChEBI" id="CHEBI:15378"/>
        <dbReference type="ChEBI" id="CHEBI:16235"/>
        <dbReference type="ChEBI" id="CHEBI:17712"/>
        <dbReference type="ChEBI" id="CHEBI:28938"/>
        <dbReference type="EC" id="3.5.4.3"/>
    </reaction>
</comment>
<dbReference type="InterPro" id="IPR054418">
    <property type="entry name" value="MQNX/HUTI_composite_N"/>
</dbReference>
<dbReference type="Pfam" id="PF22039">
    <property type="entry name" value="HUTI_composite_bact"/>
    <property type="match status" value="1"/>
</dbReference>
<accession>D7BFX0</accession>
<dbReference type="PANTHER" id="PTHR11271">
    <property type="entry name" value="GUANINE DEAMINASE"/>
    <property type="match status" value="1"/>
</dbReference>
<dbReference type="GO" id="GO:0008270">
    <property type="term" value="F:zinc ion binding"/>
    <property type="evidence" value="ECO:0007669"/>
    <property type="project" value="UniProtKB-UniRule"/>
</dbReference>
<dbReference type="Proteomes" id="UP000001916">
    <property type="component" value="Chromosome"/>
</dbReference>
<evidence type="ECO:0000313" key="12">
    <source>
        <dbReference type="Proteomes" id="UP000001916"/>
    </source>
</evidence>
<dbReference type="NCBIfam" id="TIGR02967">
    <property type="entry name" value="guan_deamin"/>
    <property type="match status" value="1"/>
</dbReference>
<dbReference type="Gene3D" id="3.20.20.140">
    <property type="entry name" value="Metal-dependent hydrolases"/>
    <property type="match status" value="1"/>
</dbReference>
<dbReference type="eggNOG" id="COG0402">
    <property type="taxonomic scope" value="Bacteria"/>
</dbReference>
<dbReference type="PANTHER" id="PTHR11271:SF6">
    <property type="entry name" value="GUANINE DEAMINASE"/>
    <property type="match status" value="1"/>
</dbReference>
<dbReference type="STRING" id="526227.Mesil_1795"/>
<dbReference type="HOGENOM" id="CLU_012358_0_2_0"/>
<evidence type="ECO:0000256" key="7">
    <source>
        <dbReference type="NCBIfam" id="TIGR02967"/>
    </source>
</evidence>
<dbReference type="NCBIfam" id="NF006679">
    <property type="entry name" value="PRK09228.1"/>
    <property type="match status" value="1"/>
</dbReference>
<comment type="pathway">
    <text evidence="1 8">Purine metabolism; guanine degradation; xanthine from guanine: step 1/1.</text>
</comment>
<dbReference type="Gene3D" id="2.30.40.10">
    <property type="entry name" value="Urease, subunit C, domain 1"/>
    <property type="match status" value="1"/>
</dbReference>
<keyword evidence="4 8" id="KW-0479">Metal-binding</keyword>
<dbReference type="InterPro" id="IPR051607">
    <property type="entry name" value="Metallo-dep_hydrolases"/>
</dbReference>
<dbReference type="SUPFAM" id="SSF51556">
    <property type="entry name" value="Metallo-dependent hydrolases"/>
    <property type="match status" value="1"/>
</dbReference>
<gene>
    <name evidence="11" type="ordered locus">Mesil_1795</name>
</gene>
<reference evidence="11 12" key="1">
    <citation type="journal article" date="2010" name="Stand. Genomic Sci.">
        <title>Complete genome sequence of Meiothermus silvanus type strain (VI-R2).</title>
        <authorList>
            <person name="Sikorski J."/>
            <person name="Tindall B.J."/>
            <person name="Lowry S."/>
            <person name="Lucas S."/>
            <person name="Nolan M."/>
            <person name="Copeland A."/>
            <person name="Glavina Del Rio T."/>
            <person name="Tice H."/>
            <person name="Cheng J.F."/>
            <person name="Han C."/>
            <person name="Pitluck S."/>
            <person name="Liolios K."/>
            <person name="Ivanova N."/>
            <person name="Mavromatis K."/>
            <person name="Mikhailova N."/>
            <person name="Pati A."/>
            <person name="Goodwin L."/>
            <person name="Chen A."/>
            <person name="Palaniappan K."/>
            <person name="Land M."/>
            <person name="Hauser L."/>
            <person name="Chang Y.J."/>
            <person name="Jeffries C.D."/>
            <person name="Rohde M."/>
            <person name="Goker M."/>
            <person name="Woyke T."/>
            <person name="Bristow J."/>
            <person name="Eisen J.A."/>
            <person name="Markowitz V."/>
            <person name="Hugenholtz P."/>
            <person name="Kyrpides N.C."/>
            <person name="Klenk H.P."/>
            <person name="Lapidus A."/>
        </authorList>
    </citation>
    <scope>NUCLEOTIDE SEQUENCE [LARGE SCALE GENOMIC DNA]</scope>
    <source>
        <strain evidence="12">ATCC 700542 / DSM 9946 / VI-R2</strain>
    </source>
</reference>
<sequence length="432" mass="47188">MIGAMTRIIRGVLMHAPSSPFHGPGLEAFSDGGLAIQGGRIVAVGAFVEVRGQYPDAEVSDLREGVILPGFVDLHVHYPQARIIGALGYRLLDWLEDHTLPEEARLADVTYARALAKDFLRGLLKNGTTTALVFGSHFAAAMEVFFEEALASGLRILAGLVLSDRNLRPELHTTPQRAYQESLSLARKWHERGKLRYVVTPRFSLSCSEAILEVCQQIQKELPGTFFTSHLNEMPEEIATVRKLFPWADSYCQTYDRFGLVGGHAVFAHNVYPQDAELECLASYRSAVAHCPCSNAFIGSGIFPLRRHLEAGVKFGLGTDVAGGTGFGILKEGLMAYLTQRLLPEGYLLTAPQLLYLATRAGAEALSLQDEIGDFGIDKAADLVYVKPPRGSSLEAVLRHAETPEQVLGAVFTMASEADIAEVFVDGEERLM</sequence>
<keyword evidence="6 8" id="KW-0862">Zinc</keyword>
<evidence type="ECO:0000259" key="10">
    <source>
        <dbReference type="Pfam" id="PF22039"/>
    </source>
</evidence>
<dbReference type="EC" id="3.5.4.3" evidence="3 7"/>
<evidence type="ECO:0000256" key="1">
    <source>
        <dbReference type="ARBA" id="ARBA00004984"/>
    </source>
</evidence>
<evidence type="ECO:0000259" key="9">
    <source>
        <dbReference type="Pfam" id="PF01979"/>
    </source>
</evidence>
<dbReference type="GO" id="GO:0006147">
    <property type="term" value="P:guanine catabolic process"/>
    <property type="evidence" value="ECO:0007669"/>
    <property type="project" value="UniProtKB-UniRule"/>
</dbReference>
<comment type="cofactor">
    <cofactor evidence="8">
        <name>Zn(2+)</name>
        <dbReference type="ChEBI" id="CHEBI:29105"/>
    </cofactor>
    <text evidence="8">Binds 1 zinc ion per subunit.</text>
</comment>
<dbReference type="GO" id="GO:0008892">
    <property type="term" value="F:guanine deaminase activity"/>
    <property type="evidence" value="ECO:0007669"/>
    <property type="project" value="UniProtKB-UniRule"/>
</dbReference>
<name>D7BFX0_ALLS1</name>
<feature type="domain" description="Amidohydrolase-related" evidence="9">
    <location>
        <begin position="66"/>
        <end position="428"/>
    </location>
</feature>
<feature type="domain" description="Aminodeoxyfutalosine deaminase/Imidazolonepropionase-like composite" evidence="10">
    <location>
        <begin position="32"/>
        <end position="57"/>
    </location>
</feature>
<protein>
    <recommendedName>
        <fullName evidence="3 7">Guanine deaminase</fullName>
        <shortName evidence="8">Guanase</shortName>
        <ecNumber evidence="3 7">3.5.4.3</ecNumber>
    </recommendedName>
    <alternativeName>
        <fullName evidence="8">Guanine aminohydrolase</fullName>
    </alternativeName>
</protein>
<evidence type="ECO:0000256" key="8">
    <source>
        <dbReference type="RuleBase" id="RU366009"/>
    </source>
</evidence>
<dbReference type="InterPro" id="IPR011059">
    <property type="entry name" value="Metal-dep_hydrolase_composite"/>
</dbReference>
<organism evidence="11 12">
    <name type="scientific">Allomeiothermus silvanus (strain ATCC 700542 / DSM 9946 / NBRC 106475 / NCIMB 13440 / VI-R2)</name>
    <name type="common">Thermus silvanus</name>
    <dbReference type="NCBI Taxonomy" id="526227"/>
    <lineage>
        <taxon>Bacteria</taxon>
        <taxon>Thermotogati</taxon>
        <taxon>Deinococcota</taxon>
        <taxon>Deinococci</taxon>
        <taxon>Thermales</taxon>
        <taxon>Thermaceae</taxon>
        <taxon>Allomeiothermus</taxon>
    </lineage>
</organism>
<evidence type="ECO:0000313" key="11">
    <source>
        <dbReference type="EMBL" id="ADH63673.1"/>
    </source>
</evidence>
<dbReference type="InterPro" id="IPR032466">
    <property type="entry name" value="Metal_Hydrolase"/>
</dbReference>
<dbReference type="InterPro" id="IPR014311">
    <property type="entry name" value="Guanine_deaminase"/>
</dbReference>
<comment type="similarity">
    <text evidence="2 8">Belongs to the metallo-dependent hydrolases superfamily. ATZ/TRZ family.</text>
</comment>